<proteinExistence type="predicted"/>
<gene>
    <name evidence="1" type="ORF">E2C01_079309</name>
</gene>
<accession>A0A5B7IV92</accession>
<dbReference type="EMBL" id="VSRR010065780">
    <property type="protein sequence ID" value="MPC84568.1"/>
    <property type="molecule type" value="Genomic_DNA"/>
</dbReference>
<reference evidence="1 2" key="1">
    <citation type="submission" date="2019-05" db="EMBL/GenBank/DDBJ databases">
        <title>Another draft genome of Portunus trituberculatus and its Hox gene families provides insights of decapod evolution.</title>
        <authorList>
            <person name="Jeong J.-H."/>
            <person name="Song I."/>
            <person name="Kim S."/>
            <person name="Choi T."/>
            <person name="Kim D."/>
            <person name="Ryu S."/>
            <person name="Kim W."/>
        </authorList>
    </citation>
    <scope>NUCLEOTIDE SEQUENCE [LARGE SCALE GENOMIC DNA]</scope>
    <source>
        <tissue evidence="1">Muscle</tissue>
    </source>
</reference>
<dbReference type="Proteomes" id="UP000324222">
    <property type="component" value="Unassembled WGS sequence"/>
</dbReference>
<dbReference type="AlphaFoldDB" id="A0A5B7IV92"/>
<sequence>MAVRARLGHFPEQIFFLNTNRFHPDLSCTGFMVLKHEYLWRRKGEAPPLKACLAASLHRTFLLTLPLDTSQERLCFVGCTTGIRCRDGILKWVCEAAASLGAWLYWQGVDATVLVWLR</sequence>
<comment type="caution">
    <text evidence="1">The sequence shown here is derived from an EMBL/GenBank/DDBJ whole genome shotgun (WGS) entry which is preliminary data.</text>
</comment>
<organism evidence="1 2">
    <name type="scientific">Portunus trituberculatus</name>
    <name type="common">Swimming crab</name>
    <name type="synonym">Neptunus trituberculatus</name>
    <dbReference type="NCBI Taxonomy" id="210409"/>
    <lineage>
        <taxon>Eukaryota</taxon>
        <taxon>Metazoa</taxon>
        <taxon>Ecdysozoa</taxon>
        <taxon>Arthropoda</taxon>
        <taxon>Crustacea</taxon>
        <taxon>Multicrustacea</taxon>
        <taxon>Malacostraca</taxon>
        <taxon>Eumalacostraca</taxon>
        <taxon>Eucarida</taxon>
        <taxon>Decapoda</taxon>
        <taxon>Pleocyemata</taxon>
        <taxon>Brachyura</taxon>
        <taxon>Eubrachyura</taxon>
        <taxon>Portunoidea</taxon>
        <taxon>Portunidae</taxon>
        <taxon>Portuninae</taxon>
        <taxon>Portunus</taxon>
    </lineage>
</organism>
<protein>
    <submittedName>
        <fullName evidence="1">Uncharacterized protein</fullName>
    </submittedName>
</protein>
<keyword evidence="2" id="KW-1185">Reference proteome</keyword>
<evidence type="ECO:0000313" key="1">
    <source>
        <dbReference type="EMBL" id="MPC84568.1"/>
    </source>
</evidence>
<name>A0A5B7IV92_PORTR</name>
<evidence type="ECO:0000313" key="2">
    <source>
        <dbReference type="Proteomes" id="UP000324222"/>
    </source>
</evidence>